<sequence length="148" mass="16393">MKRGVTEMSSHTKTSETESAEVALVRAFFDATVATPDGFWNSFASYFNADTIWENVGVAQTIGPDEAANFAKAFPIKFDHMRIDGLVLSEDGNRVYAERFDHFCRSDNTIIATIRALGVLEIEGGKIVRWRDYFDTAGFLAAVGQQGQ</sequence>
<dbReference type="InterPro" id="IPR032710">
    <property type="entry name" value="NTF2-like_dom_sf"/>
</dbReference>
<evidence type="ECO:0000313" key="2">
    <source>
        <dbReference type="EMBL" id="KAB1089265.1"/>
    </source>
</evidence>
<evidence type="ECO:0000259" key="1">
    <source>
        <dbReference type="Pfam" id="PF07858"/>
    </source>
</evidence>
<dbReference type="Proteomes" id="UP000386575">
    <property type="component" value="Unassembled WGS sequence"/>
</dbReference>
<feature type="domain" description="Limonene-1,2-epoxide hydrolase" evidence="1">
    <location>
        <begin position="22"/>
        <end position="142"/>
    </location>
</feature>
<dbReference type="GO" id="GO:0016787">
    <property type="term" value="F:hydrolase activity"/>
    <property type="evidence" value="ECO:0007669"/>
    <property type="project" value="UniProtKB-KW"/>
</dbReference>
<dbReference type="Gene3D" id="3.10.450.50">
    <property type="match status" value="1"/>
</dbReference>
<reference evidence="2 3" key="1">
    <citation type="submission" date="2019-09" db="EMBL/GenBank/DDBJ databases">
        <title>Genome sequencing of Ng87 strain.</title>
        <authorList>
            <person name="Karasev E.S."/>
            <person name="Andronov E."/>
        </authorList>
    </citation>
    <scope>NUCLEOTIDE SEQUENCE [LARGE SCALE GENOMIC DNA]</scope>
    <source>
        <strain evidence="2 3">Ng87</strain>
    </source>
</reference>
<evidence type="ECO:0000313" key="3">
    <source>
        <dbReference type="Proteomes" id="UP000386575"/>
    </source>
</evidence>
<dbReference type="Pfam" id="PF07858">
    <property type="entry name" value="LEH"/>
    <property type="match status" value="1"/>
</dbReference>
<dbReference type="AlphaFoldDB" id="A0A6A1TYQ9"/>
<proteinExistence type="predicted"/>
<keyword evidence="2" id="KW-0378">Hydrolase</keyword>
<dbReference type="SUPFAM" id="SSF54427">
    <property type="entry name" value="NTF2-like"/>
    <property type="match status" value="1"/>
</dbReference>
<protein>
    <submittedName>
        <fullName evidence="2">Limonene-1,2-epoxide hydrolase</fullName>
    </submittedName>
</protein>
<comment type="caution">
    <text evidence="2">The sequence shown here is derived from an EMBL/GenBank/DDBJ whole genome shotgun (WGS) entry which is preliminary data.</text>
</comment>
<accession>A0A6A1TYQ9</accession>
<name>A0A6A1TYQ9_NEOGA</name>
<dbReference type="InterPro" id="IPR013100">
    <property type="entry name" value="LEH"/>
</dbReference>
<dbReference type="EMBL" id="VZUL01000002">
    <property type="protein sequence ID" value="KAB1089265.1"/>
    <property type="molecule type" value="Genomic_DNA"/>
</dbReference>
<gene>
    <name evidence="2" type="ORF">F4V91_24715</name>
</gene>
<organism evidence="2 3">
    <name type="scientific">Neorhizobium galegae</name>
    <name type="common">Rhizobium galegae</name>
    <dbReference type="NCBI Taxonomy" id="399"/>
    <lineage>
        <taxon>Bacteria</taxon>
        <taxon>Pseudomonadati</taxon>
        <taxon>Pseudomonadota</taxon>
        <taxon>Alphaproteobacteria</taxon>
        <taxon>Hyphomicrobiales</taxon>
        <taxon>Rhizobiaceae</taxon>
        <taxon>Rhizobium/Agrobacterium group</taxon>
        <taxon>Neorhizobium</taxon>
    </lineage>
</organism>